<name>A0A9Q1BRF0_HOLLE</name>
<sequence length="58" mass="6665">MAPYWKANPKKLIQFRQGAFRSCGWLEDLQTTKVGSKFTTAERGEQFVTIPGMILMQK</sequence>
<protein>
    <submittedName>
        <fullName evidence="1">Uncharacterized protein</fullName>
    </submittedName>
</protein>
<evidence type="ECO:0000313" key="1">
    <source>
        <dbReference type="EMBL" id="KAJ8031265.1"/>
    </source>
</evidence>
<accession>A0A9Q1BRF0</accession>
<comment type="caution">
    <text evidence="1">The sequence shown here is derived from an EMBL/GenBank/DDBJ whole genome shotgun (WGS) entry which is preliminary data.</text>
</comment>
<proteinExistence type="predicted"/>
<dbReference type="Proteomes" id="UP001152320">
    <property type="component" value="Chromosome 13"/>
</dbReference>
<evidence type="ECO:0000313" key="2">
    <source>
        <dbReference type="Proteomes" id="UP001152320"/>
    </source>
</evidence>
<reference evidence="1" key="1">
    <citation type="submission" date="2021-10" db="EMBL/GenBank/DDBJ databases">
        <title>Tropical sea cucumber genome reveals ecological adaptation and Cuvierian tubules defense mechanism.</title>
        <authorList>
            <person name="Chen T."/>
        </authorList>
    </citation>
    <scope>NUCLEOTIDE SEQUENCE</scope>
    <source>
        <strain evidence="1">Nanhai2018</strain>
        <tissue evidence="1">Muscle</tissue>
    </source>
</reference>
<organism evidence="1 2">
    <name type="scientific">Holothuria leucospilota</name>
    <name type="common">Black long sea cucumber</name>
    <name type="synonym">Mertensiothuria leucospilota</name>
    <dbReference type="NCBI Taxonomy" id="206669"/>
    <lineage>
        <taxon>Eukaryota</taxon>
        <taxon>Metazoa</taxon>
        <taxon>Echinodermata</taxon>
        <taxon>Eleutherozoa</taxon>
        <taxon>Echinozoa</taxon>
        <taxon>Holothuroidea</taxon>
        <taxon>Aspidochirotacea</taxon>
        <taxon>Aspidochirotida</taxon>
        <taxon>Holothuriidae</taxon>
        <taxon>Holothuria</taxon>
    </lineage>
</organism>
<dbReference type="AlphaFoldDB" id="A0A9Q1BRF0"/>
<dbReference type="EMBL" id="JAIZAY010000013">
    <property type="protein sequence ID" value="KAJ8031265.1"/>
    <property type="molecule type" value="Genomic_DNA"/>
</dbReference>
<gene>
    <name evidence="1" type="ORF">HOLleu_27942</name>
</gene>
<keyword evidence="2" id="KW-1185">Reference proteome</keyword>